<organism evidence="1 2">
    <name type="scientific">Suillus luteus UH-Slu-Lm8-n1</name>
    <dbReference type="NCBI Taxonomy" id="930992"/>
    <lineage>
        <taxon>Eukaryota</taxon>
        <taxon>Fungi</taxon>
        <taxon>Dikarya</taxon>
        <taxon>Basidiomycota</taxon>
        <taxon>Agaricomycotina</taxon>
        <taxon>Agaricomycetes</taxon>
        <taxon>Agaricomycetidae</taxon>
        <taxon>Boletales</taxon>
        <taxon>Suillineae</taxon>
        <taxon>Suillaceae</taxon>
        <taxon>Suillus</taxon>
    </lineage>
</organism>
<dbReference type="AlphaFoldDB" id="A0A0D0B7T1"/>
<sequence>MQGYNFTIVLEGVDTKVASNLCGPTGAWTTLQAWMIMLGEDHMSLITYGETHTRVTTLKGALLDPSETSPRGQCTPDIDI</sequence>
<name>A0A0D0B7T1_9AGAM</name>
<dbReference type="InParanoid" id="A0A0D0B7T1"/>
<evidence type="ECO:0000313" key="1">
    <source>
        <dbReference type="EMBL" id="KIK45894.1"/>
    </source>
</evidence>
<dbReference type="HOGENOM" id="CLU_2591382_0_0_1"/>
<evidence type="ECO:0000313" key="2">
    <source>
        <dbReference type="Proteomes" id="UP000054485"/>
    </source>
</evidence>
<keyword evidence="2" id="KW-1185">Reference proteome</keyword>
<dbReference type="OrthoDB" id="10461500at2759"/>
<reference evidence="2" key="2">
    <citation type="submission" date="2015-01" db="EMBL/GenBank/DDBJ databases">
        <title>Evolutionary Origins and Diversification of the Mycorrhizal Mutualists.</title>
        <authorList>
            <consortium name="DOE Joint Genome Institute"/>
            <consortium name="Mycorrhizal Genomics Consortium"/>
            <person name="Kohler A."/>
            <person name="Kuo A."/>
            <person name="Nagy L.G."/>
            <person name="Floudas D."/>
            <person name="Copeland A."/>
            <person name="Barry K.W."/>
            <person name="Cichocki N."/>
            <person name="Veneault-Fourrey C."/>
            <person name="LaButti K."/>
            <person name="Lindquist E.A."/>
            <person name="Lipzen A."/>
            <person name="Lundell T."/>
            <person name="Morin E."/>
            <person name="Murat C."/>
            <person name="Riley R."/>
            <person name="Ohm R."/>
            <person name="Sun H."/>
            <person name="Tunlid A."/>
            <person name="Henrissat B."/>
            <person name="Grigoriev I.V."/>
            <person name="Hibbett D.S."/>
            <person name="Martin F."/>
        </authorList>
    </citation>
    <scope>NUCLEOTIDE SEQUENCE [LARGE SCALE GENOMIC DNA]</scope>
    <source>
        <strain evidence="2">UH-Slu-Lm8-n1</strain>
    </source>
</reference>
<proteinExistence type="predicted"/>
<accession>A0A0D0B7T1</accession>
<dbReference type="Proteomes" id="UP000054485">
    <property type="component" value="Unassembled WGS sequence"/>
</dbReference>
<dbReference type="EMBL" id="KN835166">
    <property type="protein sequence ID" value="KIK45894.1"/>
    <property type="molecule type" value="Genomic_DNA"/>
</dbReference>
<reference evidence="1 2" key="1">
    <citation type="submission" date="2014-04" db="EMBL/GenBank/DDBJ databases">
        <authorList>
            <consortium name="DOE Joint Genome Institute"/>
            <person name="Kuo A."/>
            <person name="Ruytinx J."/>
            <person name="Rineau F."/>
            <person name="Colpaert J."/>
            <person name="Kohler A."/>
            <person name="Nagy L.G."/>
            <person name="Floudas D."/>
            <person name="Copeland A."/>
            <person name="Barry K.W."/>
            <person name="Cichocki N."/>
            <person name="Veneault-Fourrey C."/>
            <person name="LaButti K."/>
            <person name="Lindquist E.A."/>
            <person name="Lipzen A."/>
            <person name="Lundell T."/>
            <person name="Morin E."/>
            <person name="Murat C."/>
            <person name="Sun H."/>
            <person name="Tunlid A."/>
            <person name="Henrissat B."/>
            <person name="Grigoriev I.V."/>
            <person name="Hibbett D.S."/>
            <person name="Martin F."/>
            <person name="Nordberg H.P."/>
            <person name="Cantor M.N."/>
            <person name="Hua S.X."/>
        </authorList>
    </citation>
    <scope>NUCLEOTIDE SEQUENCE [LARGE SCALE GENOMIC DNA]</scope>
    <source>
        <strain evidence="1 2">UH-Slu-Lm8-n1</strain>
    </source>
</reference>
<protein>
    <submittedName>
        <fullName evidence="1">Uncharacterized protein</fullName>
    </submittedName>
</protein>
<gene>
    <name evidence="1" type="ORF">CY34DRAFT_801047</name>
</gene>